<feature type="region of interest" description="Disordered" evidence="4">
    <location>
        <begin position="329"/>
        <end position="363"/>
    </location>
</feature>
<gene>
    <name evidence="8" type="primary">EGR_03144</name>
    <name evidence="6" type="ORF">EgrG_000745900</name>
</gene>
<organism evidence="6">
    <name type="scientific">Echinococcus granulosus</name>
    <name type="common">Hydatid tapeworm</name>
    <dbReference type="NCBI Taxonomy" id="6210"/>
    <lineage>
        <taxon>Eukaryota</taxon>
        <taxon>Metazoa</taxon>
        <taxon>Spiralia</taxon>
        <taxon>Lophotrochozoa</taxon>
        <taxon>Platyhelminthes</taxon>
        <taxon>Cestoda</taxon>
        <taxon>Eucestoda</taxon>
        <taxon>Cyclophyllidea</taxon>
        <taxon>Taeniidae</taxon>
        <taxon>Echinococcus</taxon>
        <taxon>Echinococcus granulosus group</taxon>
    </lineage>
</organism>
<protein>
    <submittedName>
        <fullName evidence="6 8">Expressed protein</fullName>
    </submittedName>
</protein>
<name>A0A068WBS8_ECHGR</name>
<feature type="compositionally biased region" description="Polar residues" evidence="4">
    <location>
        <begin position="186"/>
        <end position="197"/>
    </location>
</feature>
<keyword evidence="3" id="KW-0648">Protein biosynthesis</keyword>
<feature type="region of interest" description="Disordered" evidence="4">
    <location>
        <begin position="163"/>
        <end position="213"/>
    </location>
</feature>
<accession>A0A068WBS8</accession>
<comment type="subcellular location">
    <subcellularLocation>
        <location evidence="1">Cytoplasm</location>
    </subcellularLocation>
</comment>
<evidence type="ECO:0000313" key="8">
    <source>
        <dbReference type="WBParaSite" id="EgrG_000745900"/>
    </source>
</evidence>
<dbReference type="Gene3D" id="1.20.1050.130">
    <property type="match status" value="1"/>
</dbReference>
<evidence type="ECO:0000313" key="7">
    <source>
        <dbReference type="Proteomes" id="UP000492820"/>
    </source>
</evidence>
<reference evidence="6" key="2">
    <citation type="submission" date="2014-06" db="EMBL/GenBank/DDBJ databases">
        <authorList>
            <person name="Aslett M."/>
        </authorList>
    </citation>
    <scope>NUCLEOTIDE SEQUENCE</scope>
</reference>
<dbReference type="InterPro" id="IPR041503">
    <property type="entry name" value="AIMP2_thioredoxin"/>
</dbReference>
<evidence type="ECO:0000313" key="6">
    <source>
        <dbReference type="EMBL" id="CDS15057.1"/>
    </source>
</evidence>
<reference evidence="6 7" key="1">
    <citation type="journal article" date="2013" name="Nature">
        <title>The genomes of four tapeworm species reveal adaptations to parasitism.</title>
        <authorList>
            <person name="Tsai I.J."/>
            <person name="Zarowiecki M."/>
            <person name="Holroyd N."/>
            <person name="Garciarrubio A."/>
            <person name="Sanchez-Flores A."/>
            <person name="Brooks K.L."/>
            <person name="Tracey A."/>
            <person name="Bobes R.J."/>
            <person name="Fragoso G."/>
            <person name="Sciutto E."/>
            <person name="Aslett M."/>
            <person name="Beasley H."/>
            <person name="Bennett H.M."/>
            <person name="Cai J."/>
            <person name="Camicia F."/>
            <person name="Clark R."/>
            <person name="Cucher M."/>
            <person name="De Silva N."/>
            <person name="Day T.A."/>
            <person name="Deplazes P."/>
            <person name="Estrada K."/>
            <person name="Fernandez C."/>
            <person name="Holland P.W."/>
            <person name="Hou J."/>
            <person name="Hu S."/>
            <person name="Huckvale T."/>
            <person name="Hung S.S."/>
            <person name="Kamenetzky L."/>
            <person name="Keane J.A."/>
            <person name="Kiss F."/>
            <person name="Koziol U."/>
            <person name="Lambert O."/>
            <person name="Liu K."/>
            <person name="Luo X."/>
            <person name="Luo Y."/>
            <person name="Macchiaroli N."/>
            <person name="Nichol S."/>
            <person name="Paps J."/>
            <person name="Parkinson J."/>
            <person name="Pouchkina-Stantcheva N."/>
            <person name="Riddiford N."/>
            <person name="Rosenzvit M."/>
            <person name="Salinas G."/>
            <person name="Wasmuth J.D."/>
            <person name="Zamanian M."/>
            <person name="Zheng Y."/>
            <person name="Cai X."/>
            <person name="Soberon X."/>
            <person name="Olson P.D."/>
            <person name="Laclette J.P."/>
            <person name="Brehm K."/>
            <person name="Berriman M."/>
            <person name="Garciarrubio A."/>
            <person name="Bobes R.J."/>
            <person name="Fragoso G."/>
            <person name="Sanchez-Flores A."/>
            <person name="Estrada K."/>
            <person name="Cevallos M.A."/>
            <person name="Morett E."/>
            <person name="Gonzalez V."/>
            <person name="Portillo T."/>
            <person name="Ochoa-Leyva A."/>
            <person name="Jose M.V."/>
            <person name="Sciutto E."/>
            <person name="Landa A."/>
            <person name="Jimenez L."/>
            <person name="Valdes V."/>
            <person name="Carrero J.C."/>
            <person name="Larralde C."/>
            <person name="Morales-Montor J."/>
            <person name="Limon-Lason J."/>
            <person name="Soberon X."/>
            <person name="Laclette J.P."/>
        </authorList>
    </citation>
    <scope>NUCLEOTIDE SEQUENCE [LARGE SCALE GENOMIC DNA]</scope>
</reference>
<dbReference type="GO" id="GO:0006412">
    <property type="term" value="P:translation"/>
    <property type="evidence" value="ECO:0007669"/>
    <property type="project" value="UniProtKB-KW"/>
</dbReference>
<dbReference type="PANTHER" id="PTHR13438">
    <property type="entry name" value="AMINOACYL TRNA SYNTHASE COMPLEX-INTERACTING MULTIFUNCTIONAL PROTEIN"/>
    <property type="match status" value="1"/>
</dbReference>
<reference evidence="8" key="3">
    <citation type="submission" date="2020-10" db="UniProtKB">
        <authorList>
            <consortium name="WormBaseParasite"/>
        </authorList>
    </citation>
    <scope>IDENTIFICATION</scope>
</reference>
<evidence type="ECO:0000256" key="1">
    <source>
        <dbReference type="ARBA" id="ARBA00004496"/>
    </source>
</evidence>
<evidence type="ECO:0000256" key="4">
    <source>
        <dbReference type="SAM" id="MobiDB-lite"/>
    </source>
</evidence>
<dbReference type="Pfam" id="PF18569">
    <property type="entry name" value="Thioredoxin_16"/>
    <property type="match status" value="1"/>
</dbReference>
<feature type="compositionally biased region" description="Polar residues" evidence="4">
    <location>
        <begin position="346"/>
        <end position="361"/>
    </location>
</feature>
<evidence type="ECO:0000259" key="5">
    <source>
        <dbReference type="Pfam" id="PF18569"/>
    </source>
</evidence>
<dbReference type="OrthoDB" id="6261826at2759"/>
<feature type="region of interest" description="Disordered" evidence="4">
    <location>
        <begin position="233"/>
        <end position="287"/>
    </location>
</feature>
<dbReference type="WBParaSite" id="EgrG_000745900">
    <property type="protein sequence ID" value="EgrG_000745900"/>
    <property type="gene ID" value="EgrG_000745900"/>
</dbReference>
<keyword evidence="2" id="KW-0963">Cytoplasm</keyword>
<feature type="compositionally biased region" description="Polar residues" evidence="4">
    <location>
        <begin position="266"/>
        <end position="285"/>
    </location>
</feature>
<dbReference type="Proteomes" id="UP000492820">
    <property type="component" value="Unassembled WGS sequence"/>
</dbReference>
<dbReference type="PANTHER" id="PTHR13438:SF2">
    <property type="entry name" value="AMINOACYL TRNA SYNTHASE COMPLEX-INTERACTING MULTIFUNCTIONAL PROTEIN 2"/>
    <property type="match status" value="1"/>
</dbReference>
<dbReference type="GO" id="GO:0005737">
    <property type="term" value="C:cytoplasm"/>
    <property type="evidence" value="ECO:0007669"/>
    <property type="project" value="UniProtKB-SubCell"/>
</dbReference>
<evidence type="ECO:0000256" key="2">
    <source>
        <dbReference type="ARBA" id="ARBA00022490"/>
    </source>
</evidence>
<feature type="domain" description="AIMP2 thioredoxin-like" evidence="5">
    <location>
        <begin position="441"/>
        <end position="517"/>
    </location>
</feature>
<dbReference type="EMBL" id="LK028576">
    <property type="protein sequence ID" value="CDS15057.1"/>
    <property type="molecule type" value="Genomic_DNA"/>
</dbReference>
<evidence type="ECO:0000256" key="3">
    <source>
        <dbReference type="ARBA" id="ARBA00022917"/>
    </source>
</evidence>
<dbReference type="AlphaFoldDB" id="A0A068WBS8"/>
<proteinExistence type="predicted"/>
<sequence>MYRINPVVEDTDDDIVHTDNMYKMSVAGQPIPTASTTGPTDQFSRFLVNKSGARSKLGQALETMGQQQGCKHVESDQRAEKQTSKAALNTEVSNEMNLDKYIVRKVAPVSKLGKHLQSQQEGENRSDHDLEFLHRLKEMEQMLDGFLVPMGLVKSSDHISSSLLTDSKVPEPPAQPTKRVEKPTTAPISTLMTNSIPSPAPPPGGHTGDCSRVVHPLHGLDQVLDSLFAPMSPVKSGEHASSSLLGGSKVAEPPAQPTKHVENPTAAPTSAPSTNLVPSLTSPSGVQVDDDPKLIHRLKEMEQLLDGFLVPMGLVKSGEHASFLLTGSKVPEPPAQPAERIEKPTSAPTTNQMSSLISPSGGQIDDDPKLIHRLKEMEQLLDSFLVPMGLVRSGGHASSSLLTDNIVPEPLAQPTKHVEEPTTEPISAPMNNLVSFLPPTFVDLALHCDPRTPPFAILLYSKMLKLGGHDVSLQFYKHSSLMSIPEHLPQLEKFFTDQPRSSASKLILSVIWRPCALGCMAVSNPFTDLPLYGESAILMFLSSLSPDFARSFGNLSRIDSAVLTKNEEVLMNCIEKFGKRGSEPFSIEELSLFISCEVAGLSSLIQRASNSWFSRCMSNECFATTKKMIDQYH</sequence>
<dbReference type="InterPro" id="IPR042360">
    <property type="entry name" value="AIMP2"/>
</dbReference>
<dbReference type="GO" id="GO:0017101">
    <property type="term" value="C:aminoacyl-tRNA synthetase multienzyme complex"/>
    <property type="evidence" value="ECO:0007669"/>
    <property type="project" value="InterPro"/>
</dbReference>